<evidence type="ECO:0000313" key="3">
    <source>
        <dbReference type="Proteomes" id="UP000682403"/>
    </source>
</evidence>
<proteinExistence type="predicted"/>
<reference evidence="2 3" key="1">
    <citation type="submission" date="2021-04" db="EMBL/GenBank/DDBJ databases">
        <title>Metabacillus sp. strain KIGAM252 whole genome sequence.</title>
        <authorList>
            <person name="Seo M.-J."/>
            <person name="Cho E.-S."/>
            <person name="Hwang C.Y."/>
            <person name="Yoon D.J."/>
        </authorList>
    </citation>
    <scope>NUCLEOTIDE SEQUENCE [LARGE SCALE GENOMIC DNA]</scope>
    <source>
        <strain evidence="2 3">KIGAM252</strain>
    </source>
</reference>
<organism evidence="2 3">
    <name type="scientific">Metabacillus flavus</name>
    <dbReference type="NCBI Taxonomy" id="2823519"/>
    <lineage>
        <taxon>Bacteria</taxon>
        <taxon>Bacillati</taxon>
        <taxon>Bacillota</taxon>
        <taxon>Bacilli</taxon>
        <taxon>Bacillales</taxon>
        <taxon>Bacillaceae</taxon>
        <taxon>Metabacillus</taxon>
    </lineage>
</organism>
<dbReference type="RefSeq" id="WP_211556553.1">
    <property type="nucleotide sequence ID" value="NZ_JAGVRK010000001.1"/>
</dbReference>
<name>A0ABS5LB84_9BACI</name>
<keyword evidence="3" id="KW-1185">Reference proteome</keyword>
<comment type="caution">
    <text evidence="2">The sequence shown here is derived from an EMBL/GenBank/DDBJ whole genome shotgun (WGS) entry which is preliminary data.</text>
</comment>
<accession>A0ABS5LB84</accession>
<dbReference type="PANTHER" id="PTHR36836:SF1">
    <property type="entry name" value="COLANIC ACID BIOSYNTHESIS PROTEIN WCAK"/>
    <property type="match status" value="1"/>
</dbReference>
<gene>
    <name evidence="2" type="ORF">J9317_03785</name>
</gene>
<sequence length="353" mass="39862">MKKVLYLGWIGYKNLGDDLLWRLFKNLSKEHLNEKDIKIVPSLPGTDISKLDEFDTVVLGGGSLLVPRYMNLLNKALQKGKKGMIWGSGIDKIPKKQLDAIIDGKIPSMEKRLKGEEAAIFKKVFSQASFSGVRGPFTKKALEAAGIHQDHIQIAGDAGLLLTPKEVLAKRENTIGINWGTTYNNLYGSNEAELENKLVSICKTLIKKGYKIWIYTVWNEDRTACSRLLKKIDDPLNASFDKTLYSEQQLMTQLSACRMTINFKLHPNLLSLSAGVPCVFLGYRFKVFDLAYSAGLEEYALSTGAINLEEEVLNRVDLIEKNTDSILERYKQTQSKYRPLLIEPFEKQLYTAE</sequence>
<dbReference type="Pfam" id="PF04230">
    <property type="entry name" value="PS_pyruv_trans"/>
    <property type="match status" value="1"/>
</dbReference>
<dbReference type="InterPro" id="IPR007345">
    <property type="entry name" value="Polysacch_pyruvyl_Trfase"/>
</dbReference>
<dbReference type="PANTHER" id="PTHR36836">
    <property type="entry name" value="COLANIC ACID BIOSYNTHESIS PROTEIN WCAK"/>
    <property type="match status" value="1"/>
</dbReference>
<keyword evidence="2" id="KW-0808">Transferase</keyword>
<feature type="domain" description="Polysaccharide pyruvyl transferase" evidence="1">
    <location>
        <begin position="14"/>
        <end position="283"/>
    </location>
</feature>
<dbReference type="GO" id="GO:0016740">
    <property type="term" value="F:transferase activity"/>
    <property type="evidence" value="ECO:0007669"/>
    <property type="project" value="UniProtKB-KW"/>
</dbReference>
<protein>
    <submittedName>
        <fullName evidence="2">Polysaccharide pyruvyl transferase family protein</fullName>
    </submittedName>
</protein>
<evidence type="ECO:0000313" key="2">
    <source>
        <dbReference type="EMBL" id="MBS2967896.1"/>
    </source>
</evidence>
<dbReference type="EMBL" id="JAGVRK010000001">
    <property type="protein sequence ID" value="MBS2967896.1"/>
    <property type="molecule type" value="Genomic_DNA"/>
</dbReference>
<evidence type="ECO:0000259" key="1">
    <source>
        <dbReference type="Pfam" id="PF04230"/>
    </source>
</evidence>
<dbReference type="Proteomes" id="UP000682403">
    <property type="component" value="Unassembled WGS sequence"/>
</dbReference>